<accession>A0A7H2BKT1</accession>
<dbReference type="PROSITE" id="PS51272">
    <property type="entry name" value="SLH"/>
    <property type="match status" value="3"/>
</dbReference>
<dbReference type="InterPro" id="IPR022398">
    <property type="entry name" value="Peptidase_S8_His-AS"/>
</dbReference>
<evidence type="ECO:0000259" key="7">
    <source>
        <dbReference type="PROSITE" id="PS51272"/>
    </source>
</evidence>
<dbReference type="PRINTS" id="PR00723">
    <property type="entry name" value="SUBTILISIN"/>
</dbReference>
<evidence type="ECO:0000256" key="5">
    <source>
        <dbReference type="PROSITE-ProRule" id="PRU01240"/>
    </source>
</evidence>
<name>A0A7H2BKT1_9MICC</name>
<dbReference type="InterPro" id="IPR001119">
    <property type="entry name" value="SLH_dom"/>
</dbReference>
<dbReference type="PANTHER" id="PTHR43806">
    <property type="entry name" value="PEPTIDASE S8"/>
    <property type="match status" value="1"/>
</dbReference>
<organism evidence="8 9">
    <name type="scientific">Rothia amarae</name>
    <dbReference type="NCBI Taxonomy" id="169480"/>
    <lineage>
        <taxon>Bacteria</taxon>
        <taxon>Bacillati</taxon>
        <taxon>Actinomycetota</taxon>
        <taxon>Actinomycetes</taxon>
        <taxon>Micrococcales</taxon>
        <taxon>Micrococcaceae</taxon>
        <taxon>Rothia</taxon>
    </lineage>
</organism>
<evidence type="ECO:0000256" key="3">
    <source>
        <dbReference type="ARBA" id="ARBA00022801"/>
    </source>
</evidence>
<dbReference type="Pfam" id="PF00395">
    <property type="entry name" value="SLH"/>
    <property type="match status" value="3"/>
</dbReference>
<dbReference type="Proteomes" id="UP000516421">
    <property type="component" value="Chromosome"/>
</dbReference>
<dbReference type="PROSITE" id="PS51892">
    <property type="entry name" value="SUBTILASE"/>
    <property type="match status" value="1"/>
</dbReference>
<dbReference type="KEGG" id="rama:IDM48_02240"/>
<evidence type="ECO:0000313" key="8">
    <source>
        <dbReference type="EMBL" id="QNV40277.1"/>
    </source>
</evidence>
<keyword evidence="2 5" id="KW-0645">Protease</keyword>
<dbReference type="GO" id="GO:0004252">
    <property type="term" value="F:serine-type endopeptidase activity"/>
    <property type="evidence" value="ECO:0007669"/>
    <property type="project" value="UniProtKB-UniRule"/>
</dbReference>
<keyword evidence="3 5" id="KW-0378">Hydrolase</keyword>
<reference evidence="8 9" key="1">
    <citation type="submission" date="2020-09" db="EMBL/GenBank/DDBJ databases">
        <title>Investigation of environmental microbe.</title>
        <authorList>
            <person name="Ou Y."/>
            <person name="Kang Q."/>
        </authorList>
    </citation>
    <scope>NUCLEOTIDE SEQUENCE [LARGE SCALE GENOMIC DNA]</scope>
    <source>
        <strain evidence="8 9">KJZ-9</strain>
    </source>
</reference>
<dbReference type="PANTHER" id="PTHR43806:SF11">
    <property type="entry name" value="CEREVISIN-RELATED"/>
    <property type="match status" value="1"/>
</dbReference>
<dbReference type="RefSeq" id="WP_190617860.1">
    <property type="nucleotide sequence ID" value="NZ_CP061538.1"/>
</dbReference>
<evidence type="ECO:0000313" key="9">
    <source>
        <dbReference type="Proteomes" id="UP000516421"/>
    </source>
</evidence>
<feature type="domain" description="SLH" evidence="7">
    <location>
        <begin position="485"/>
        <end position="548"/>
    </location>
</feature>
<feature type="domain" description="SLH" evidence="7">
    <location>
        <begin position="423"/>
        <end position="483"/>
    </location>
</feature>
<dbReference type="InterPro" id="IPR015500">
    <property type="entry name" value="Peptidase_S8_subtilisin-rel"/>
</dbReference>
<dbReference type="AlphaFoldDB" id="A0A7H2BKT1"/>
<dbReference type="Gene3D" id="3.40.50.200">
    <property type="entry name" value="Peptidase S8/S53 domain"/>
    <property type="match status" value="1"/>
</dbReference>
<evidence type="ECO:0000256" key="2">
    <source>
        <dbReference type="ARBA" id="ARBA00022670"/>
    </source>
</evidence>
<dbReference type="InterPro" id="IPR023828">
    <property type="entry name" value="Peptidase_S8_Ser-AS"/>
</dbReference>
<feature type="active site" description="Charge relay system" evidence="5">
    <location>
        <position position="137"/>
    </location>
</feature>
<feature type="active site" description="Charge relay system" evidence="5">
    <location>
        <position position="187"/>
    </location>
</feature>
<dbReference type="InterPro" id="IPR050131">
    <property type="entry name" value="Peptidase_S8_subtilisin-like"/>
</dbReference>
<evidence type="ECO:0000256" key="6">
    <source>
        <dbReference type="SAM" id="MobiDB-lite"/>
    </source>
</evidence>
<sequence>MKNAPTVEEDTDQVVVKFKEGTAEDTKAKVLESTAKKSALDDSTTEVVSQTVASADVVKSTAELSPSEQTEVVKTLNANPSVEYAEADLRVKNTDAGYAPVTPTDPLWYLQWNMRAINAPQAWETNVGDGVVIGVADEGYSTHPELDARTLPGYDFTSSEFSRDGNGWDSNPQDQGDWSDGRNSMWHGMHVAGIAAGSAYNRLGVAGVAPRASVQHARILGAGGDSYVSDMAAGVAWSAGIYVPGAPLNPTPADVVNISAAFPANTCPKVFEDAIWAAHERNVPVVVAAGNNGDDAGKYAPANCWGAIVVGATAGNGWQAMTGYSNWGWPLDILAPGGASGTDVWSTITDGTQGPGNPSYGPLNGTSMAAPHVAGVIALMKERNPDLPVETIRSILQGTGSYVGDYKFVNAERAVQAVTPTHVTLPFSDVAANHPFRKEISWARNMGVTTGWADGTYRAEEGISRAAMAAYLYRLAGSPTYAPPVRSPFKDIRPGDPFYKEVSWLASKGITTGWSDGTFRPNDSISREAMAAFLYRMAGSPAYTPSARSPFTDYPRGSSFYKEVSWLAKEEITTGWSDGTYRPLEPISRGAMAAFVYRFAQAN</sequence>
<dbReference type="PROSITE" id="PS00137">
    <property type="entry name" value="SUBTILASE_HIS"/>
    <property type="match status" value="1"/>
</dbReference>
<evidence type="ECO:0000256" key="1">
    <source>
        <dbReference type="ARBA" id="ARBA00011073"/>
    </source>
</evidence>
<dbReference type="InterPro" id="IPR036852">
    <property type="entry name" value="Peptidase_S8/S53_dom_sf"/>
</dbReference>
<dbReference type="GO" id="GO:0006508">
    <property type="term" value="P:proteolysis"/>
    <property type="evidence" value="ECO:0007669"/>
    <property type="project" value="UniProtKB-KW"/>
</dbReference>
<protein>
    <submittedName>
        <fullName evidence="8">S8 family serine peptidase</fullName>
    </submittedName>
</protein>
<proteinExistence type="inferred from homology"/>
<dbReference type="SUPFAM" id="SSF52743">
    <property type="entry name" value="Subtilisin-like"/>
    <property type="match status" value="1"/>
</dbReference>
<comment type="similarity">
    <text evidence="1 5">Belongs to the peptidase S8 family.</text>
</comment>
<dbReference type="EMBL" id="CP061538">
    <property type="protein sequence ID" value="QNV40277.1"/>
    <property type="molecule type" value="Genomic_DNA"/>
</dbReference>
<dbReference type="PROSITE" id="PS00138">
    <property type="entry name" value="SUBTILASE_SER"/>
    <property type="match status" value="1"/>
</dbReference>
<dbReference type="InterPro" id="IPR000209">
    <property type="entry name" value="Peptidase_S8/S53_dom"/>
</dbReference>
<gene>
    <name evidence="8" type="ORF">IDM48_02240</name>
</gene>
<feature type="active site" description="Charge relay system" evidence="5">
    <location>
        <position position="367"/>
    </location>
</feature>
<keyword evidence="9" id="KW-1185">Reference proteome</keyword>
<keyword evidence="4 5" id="KW-0720">Serine protease</keyword>
<feature type="domain" description="SLH" evidence="7">
    <location>
        <begin position="549"/>
        <end position="603"/>
    </location>
</feature>
<evidence type="ECO:0000256" key="4">
    <source>
        <dbReference type="ARBA" id="ARBA00022825"/>
    </source>
</evidence>
<feature type="region of interest" description="Disordered" evidence="6">
    <location>
        <begin position="160"/>
        <end position="182"/>
    </location>
</feature>
<dbReference type="Pfam" id="PF00082">
    <property type="entry name" value="Peptidase_S8"/>
    <property type="match status" value="1"/>
</dbReference>